<dbReference type="KEGG" id="nba:CUN60_09155"/>
<evidence type="ECO:0000313" key="2">
    <source>
        <dbReference type="Proteomes" id="UP000236655"/>
    </source>
</evidence>
<dbReference type="Proteomes" id="UP000236655">
    <property type="component" value="Chromosome"/>
</dbReference>
<proteinExistence type="predicted"/>
<accession>A0A2I7N7L3</accession>
<gene>
    <name evidence="1" type="ORF">CUN60_09155</name>
</gene>
<keyword evidence="2" id="KW-1185">Reference proteome</keyword>
<organism evidence="1 2">
    <name type="scientific">Aquella oligotrophica</name>
    <dbReference type="NCBI Taxonomy" id="2067065"/>
    <lineage>
        <taxon>Bacteria</taxon>
        <taxon>Pseudomonadati</taxon>
        <taxon>Pseudomonadota</taxon>
        <taxon>Betaproteobacteria</taxon>
        <taxon>Neisseriales</taxon>
        <taxon>Neisseriaceae</taxon>
        <taxon>Aquella</taxon>
    </lineage>
</organism>
<name>A0A2I7N7L3_9NEIS</name>
<dbReference type="EMBL" id="CP024847">
    <property type="protein sequence ID" value="AUR52456.1"/>
    <property type="molecule type" value="Genomic_DNA"/>
</dbReference>
<evidence type="ECO:0000313" key="1">
    <source>
        <dbReference type="EMBL" id="AUR52456.1"/>
    </source>
</evidence>
<dbReference type="RefSeq" id="WP_102951749.1">
    <property type="nucleotide sequence ID" value="NZ_CP024847.1"/>
</dbReference>
<reference evidence="2" key="1">
    <citation type="submission" date="2017-11" db="EMBL/GenBank/DDBJ databases">
        <authorList>
            <person name="Chan K.G."/>
            <person name="Lee L.S."/>
        </authorList>
    </citation>
    <scope>NUCLEOTIDE SEQUENCE [LARGE SCALE GENOMIC DNA]</scope>
    <source>
        <strain evidence="2">DSM 100970</strain>
    </source>
</reference>
<dbReference type="AlphaFoldDB" id="A0A2I7N7L3"/>
<sequence length="254" mass="29341">MHVLELLRKQIDSFPLMTDREFLRYTIKNVSYLFRGEMIAVKNSALEYIAMSDEYAYEFNLDKNALGKKIVNNLTDIDTELAILQQEQDILEKYPCQDSICFYQKNEKTEYCGIRKRQLINPSNNNVVGLLIVAGKFKPGILRKSYLKLFVPNKSSYLATKEQKLTNSEQQIIFALLLGFHSRKEISAMLSNVTKEKINEIKVKNGLNALYQKFHCSSISQLLTLISNDMINLELPRMYLLLVTILSSNKYVDT</sequence>
<protein>
    <submittedName>
        <fullName evidence="1">Uncharacterized protein</fullName>
    </submittedName>
</protein>